<sequence length="216" mass="23605">MIWLVLWPREAKRGSPTHTPRFGDAAIELSTYCQDTLNVTFDGGAWLRRRFPAGSLICLKVEAQEVGSVVVGRPHAKGPDGVPKEIRCPVGLPLGWFAEPGDGLLAVRMMRACVTALATLGDHYEIGMPALRSSRRQHHVIDPFVPRVTAPSPYTDAARTIDGLAAGPGRLLVVAKPSKDRSGRQRAVAERLGQVEAPVTVRGREEKLTVWPVRQH</sequence>
<gene>
    <name evidence="1" type="ORF">Asi02nite_60440</name>
</gene>
<protein>
    <recommendedName>
        <fullName evidence="3">THUMP-like domain-containing protein</fullName>
    </recommendedName>
</protein>
<comment type="caution">
    <text evidence="1">The sequence shown here is derived from an EMBL/GenBank/DDBJ whole genome shotgun (WGS) entry which is preliminary data.</text>
</comment>
<keyword evidence="2" id="KW-1185">Reference proteome</keyword>
<reference evidence="1 2" key="1">
    <citation type="submission" date="2021-01" db="EMBL/GenBank/DDBJ databases">
        <title>Whole genome shotgun sequence of Asanoa siamensis NBRC 107932.</title>
        <authorList>
            <person name="Komaki H."/>
            <person name="Tamura T."/>
        </authorList>
    </citation>
    <scope>NUCLEOTIDE SEQUENCE [LARGE SCALE GENOMIC DNA]</scope>
    <source>
        <strain evidence="1 2">NBRC 107932</strain>
    </source>
</reference>
<dbReference type="RefSeq" id="WP_203717398.1">
    <property type="nucleotide sequence ID" value="NZ_BONE01000063.1"/>
</dbReference>
<name>A0ABQ4CZ14_9ACTN</name>
<evidence type="ECO:0000313" key="2">
    <source>
        <dbReference type="Proteomes" id="UP000604117"/>
    </source>
</evidence>
<accession>A0ABQ4CZ14</accession>
<organism evidence="1 2">
    <name type="scientific">Asanoa siamensis</name>
    <dbReference type="NCBI Taxonomy" id="926357"/>
    <lineage>
        <taxon>Bacteria</taxon>
        <taxon>Bacillati</taxon>
        <taxon>Actinomycetota</taxon>
        <taxon>Actinomycetes</taxon>
        <taxon>Micromonosporales</taxon>
        <taxon>Micromonosporaceae</taxon>
        <taxon>Asanoa</taxon>
    </lineage>
</organism>
<evidence type="ECO:0000313" key="1">
    <source>
        <dbReference type="EMBL" id="GIF76526.1"/>
    </source>
</evidence>
<proteinExistence type="predicted"/>
<dbReference type="EMBL" id="BONE01000063">
    <property type="protein sequence ID" value="GIF76526.1"/>
    <property type="molecule type" value="Genomic_DNA"/>
</dbReference>
<evidence type="ECO:0008006" key="3">
    <source>
        <dbReference type="Google" id="ProtNLM"/>
    </source>
</evidence>
<dbReference type="Proteomes" id="UP000604117">
    <property type="component" value="Unassembled WGS sequence"/>
</dbReference>